<dbReference type="Proteomes" id="UP000557307">
    <property type="component" value="Unassembled WGS sequence"/>
</dbReference>
<dbReference type="GO" id="GO:0046061">
    <property type="term" value="P:dATP catabolic process"/>
    <property type="evidence" value="ECO:0007669"/>
    <property type="project" value="TreeGrafter"/>
</dbReference>
<reference evidence="6 7" key="1">
    <citation type="submission" date="2020-08" db="EMBL/GenBank/DDBJ databases">
        <title>Genomic Encyclopedia of Type Strains, Phase IV (KMG-IV): sequencing the most valuable type-strain genomes for metagenomic binning, comparative biology and taxonomic classification.</title>
        <authorList>
            <person name="Goeker M."/>
        </authorList>
    </citation>
    <scope>NUCLEOTIDE SEQUENCE [LARGE SCALE GENOMIC DNA]</scope>
    <source>
        <strain evidence="6 7">DSM 105074</strain>
    </source>
</reference>
<protein>
    <recommendedName>
        <fullName evidence="4">Nucleoside triphosphate pyrophosphohydrolase</fullName>
        <ecNumber evidence="3">3.6.1.8</ecNumber>
    </recommendedName>
</protein>
<dbReference type="FunFam" id="1.10.287.1080:FF:000003">
    <property type="entry name" value="Nucleoside triphosphate pyrophosphohydrolase"/>
    <property type="match status" value="1"/>
</dbReference>
<evidence type="ECO:0000256" key="2">
    <source>
        <dbReference type="ARBA" id="ARBA00061115"/>
    </source>
</evidence>
<dbReference type="InterPro" id="IPR011551">
    <property type="entry name" value="NTP_PyrPHydrolase_MazG"/>
</dbReference>
<dbReference type="Pfam" id="PF03819">
    <property type="entry name" value="MazG"/>
    <property type="match status" value="1"/>
</dbReference>
<dbReference type="PANTHER" id="PTHR30522:SF0">
    <property type="entry name" value="NUCLEOSIDE TRIPHOSPHATE PYROPHOSPHOHYDROLASE"/>
    <property type="match status" value="1"/>
</dbReference>
<evidence type="ECO:0000256" key="1">
    <source>
        <dbReference type="ARBA" id="ARBA00052141"/>
    </source>
</evidence>
<evidence type="ECO:0000259" key="5">
    <source>
        <dbReference type="Pfam" id="PF03819"/>
    </source>
</evidence>
<dbReference type="EC" id="3.6.1.8" evidence="3"/>
<dbReference type="SUPFAM" id="SSF101386">
    <property type="entry name" value="all-alpha NTP pyrophosphatases"/>
    <property type="match status" value="2"/>
</dbReference>
<name>A0A840TQQ0_9BACT</name>
<dbReference type="FunFam" id="1.10.287.1080:FF:000001">
    <property type="entry name" value="Nucleoside triphosphate pyrophosphohydrolase"/>
    <property type="match status" value="1"/>
</dbReference>
<dbReference type="InterPro" id="IPR004518">
    <property type="entry name" value="MazG-like_dom"/>
</dbReference>
<accession>A0A840TQQ0</accession>
<dbReference type="Gene3D" id="1.10.287.1080">
    <property type="entry name" value="MazG-like"/>
    <property type="match status" value="2"/>
</dbReference>
<evidence type="ECO:0000256" key="3">
    <source>
        <dbReference type="ARBA" id="ARBA00066372"/>
    </source>
</evidence>
<dbReference type="GO" id="GO:0046081">
    <property type="term" value="P:dUTP catabolic process"/>
    <property type="evidence" value="ECO:0007669"/>
    <property type="project" value="TreeGrafter"/>
</dbReference>
<comment type="caution">
    <text evidence="6">The sequence shown here is derived from an EMBL/GenBank/DDBJ whole genome shotgun (WGS) entry which is preliminary data.</text>
</comment>
<evidence type="ECO:0000313" key="6">
    <source>
        <dbReference type="EMBL" id="MBB5285654.1"/>
    </source>
</evidence>
<dbReference type="GO" id="GO:0047693">
    <property type="term" value="F:ATP diphosphatase activity"/>
    <property type="evidence" value="ECO:0007669"/>
    <property type="project" value="UniProtKB-EC"/>
</dbReference>
<dbReference type="PANTHER" id="PTHR30522">
    <property type="entry name" value="NUCLEOSIDE TRIPHOSPHATE PYROPHOSPHOHYDROLASE"/>
    <property type="match status" value="1"/>
</dbReference>
<feature type="domain" description="NTP pyrophosphohydrolase MazG-like" evidence="5">
    <location>
        <begin position="39"/>
        <end position="114"/>
    </location>
</feature>
<dbReference type="InterPro" id="IPR048011">
    <property type="entry name" value="NTP-PPase_MazG-like_C"/>
</dbReference>
<keyword evidence="6" id="KW-0378">Hydrolase</keyword>
<proteinExistence type="inferred from homology"/>
<gene>
    <name evidence="6" type="ORF">HNQ92_003814</name>
</gene>
<dbReference type="CDD" id="cd11529">
    <property type="entry name" value="NTP-PPase_MazG_Cterm"/>
    <property type="match status" value="1"/>
</dbReference>
<dbReference type="NCBIfam" id="NF007113">
    <property type="entry name" value="PRK09562.1"/>
    <property type="match status" value="1"/>
</dbReference>
<keyword evidence="7" id="KW-1185">Reference proteome</keyword>
<dbReference type="InterPro" id="IPR048015">
    <property type="entry name" value="NTP-PPase_MazG-like_N"/>
</dbReference>
<dbReference type="GO" id="GO:0006950">
    <property type="term" value="P:response to stress"/>
    <property type="evidence" value="ECO:0007669"/>
    <property type="project" value="UniProtKB-ARBA"/>
</dbReference>
<dbReference type="NCBIfam" id="TIGR00444">
    <property type="entry name" value="mazG"/>
    <property type="match status" value="1"/>
</dbReference>
<organism evidence="6 7">
    <name type="scientific">Rhabdobacter roseus</name>
    <dbReference type="NCBI Taxonomy" id="1655419"/>
    <lineage>
        <taxon>Bacteria</taxon>
        <taxon>Pseudomonadati</taxon>
        <taxon>Bacteroidota</taxon>
        <taxon>Cytophagia</taxon>
        <taxon>Cytophagales</taxon>
        <taxon>Cytophagaceae</taxon>
        <taxon>Rhabdobacter</taxon>
    </lineage>
</organism>
<dbReference type="GO" id="GO:0006203">
    <property type="term" value="P:dGTP catabolic process"/>
    <property type="evidence" value="ECO:0007669"/>
    <property type="project" value="TreeGrafter"/>
</dbReference>
<dbReference type="GO" id="GO:0046052">
    <property type="term" value="P:UTP catabolic process"/>
    <property type="evidence" value="ECO:0007669"/>
    <property type="project" value="TreeGrafter"/>
</dbReference>
<dbReference type="CDD" id="cd11528">
    <property type="entry name" value="NTP-PPase_MazG_Nterm"/>
    <property type="match status" value="1"/>
</dbReference>
<evidence type="ECO:0000256" key="4">
    <source>
        <dbReference type="ARBA" id="ARBA00074799"/>
    </source>
</evidence>
<dbReference type="EMBL" id="JACHGF010000006">
    <property type="protein sequence ID" value="MBB5285654.1"/>
    <property type="molecule type" value="Genomic_DNA"/>
</dbReference>
<comment type="similarity">
    <text evidence="2">Belongs to the nucleoside triphosphate pyrophosphohydrolase family.</text>
</comment>
<dbReference type="AlphaFoldDB" id="A0A840TQQ0"/>
<sequence>MEKQFNELPERRQAQLMAFDRLLTIMDELRAQCPWDRKQTWESLRHLTIEETYELSDAILENDRTEVRKELGDLLLHLVFYAKIGSEAADETRFDIADVLHGISEKLIARHPHIYGDADGRPVVADTEEQVKQNWEQLKLKEGNRSVLSGVPQSLPALVKAMRMQEKARGAGFDWDEKQQVWQKVEEEMTEFKAHFDAETGEVLDAKEAEGEFGDLLFSLVNYARFVDINPETALERTNKKFLRRFQYLEEHARADGKTLQNMTLAEMDEYWNRAKTEL</sequence>
<comment type="catalytic activity">
    <reaction evidence="1">
        <text>ATP + H2O = AMP + diphosphate + H(+)</text>
        <dbReference type="Rhea" id="RHEA:14245"/>
        <dbReference type="ChEBI" id="CHEBI:15377"/>
        <dbReference type="ChEBI" id="CHEBI:15378"/>
        <dbReference type="ChEBI" id="CHEBI:30616"/>
        <dbReference type="ChEBI" id="CHEBI:33019"/>
        <dbReference type="ChEBI" id="CHEBI:456215"/>
        <dbReference type="EC" id="3.6.1.8"/>
    </reaction>
</comment>
<dbReference type="GO" id="GO:0046047">
    <property type="term" value="P:TTP catabolic process"/>
    <property type="evidence" value="ECO:0007669"/>
    <property type="project" value="TreeGrafter"/>
</dbReference>
<evidence type="ECO:0000313" key="7">
    <source>
        <dbReference type="Proteomes" id="UP000557307"/>
    </source>
</evidence>
<dbReference type="GO" id="GO:0046076">
    <property type="term" value="P:dTTP catabolic process"/>
    <property type="evidence" value="ECO:0007669"/>
    <property type="project" value="TreeGrafter"/>
</dbReference>
<dbReference type="RefSeq" id="WP_184176029.1">
    <property type="nucleotide sequence ID" value="NZ_JACHGF010000006.1"/>
</dbReference>